<name>A0A8S1P597_9CILI</name>
<dbReference type="EMBL" id="CAJJDN010000069">
    <property type="protein sequence ID" value="CAD8098192.1"/>
    <property type="molecule type" value="Genomic_DNA"/>
</dbReference>
<keyword evidence="1" id="KW-0472">Membrane</keyword>
<comment type="caution">
    <text evidence="2">The sequence shown here is derived from an EMBL/GenBank/DDBJ whole genome shotgun (WGS) entry which is preliminary data.</text>
</comment>
<sequence length="155" mass="18150">MCHQIDLMQFFEAQLTPLDAPSRNHYIIYKGVQIKYQFHTKLFISNECYEFKCLLGTRIQTIPKRTIQEFGLPSVKFCVITLFVYTSSPVQTQLQITIQHKLIIKIRKFFIVYARLILLASCSTLTTYHYHKLTFLLKFSGSPTVSFCLHIPSEF</sequence>
<dbReference type="Proteomes" id="UP000692954">
    <property type="component" value="Unassembled WGS sequence"/>
</dbReference>
<gene>
    <name evidence="2" type="ORF">PSON_ATCC_30995.1.T0690275</name>
</gene>
<evidence type="ECO:0000313" key="2">
    <source>
        <dbReference type="EMBL" id="CAD8098192.1"/>
    </source>
</evidence>
<keyword evidence="1" id="KW-1133">Transmembrane helix</keyword>
<reference evidence="2" key="1">
    <citation type="submission" date="2021-01" db="EMBL/GenBank/DDBJ databases">
        <authorList>
            <consortium name="Genoscope - CEA"/>
            <person name="William W."/>
        </authorList>
    </citation>
    <scope>NUCLEOTIDE SEQUENCE</scope>
</reference>
<dbReference type="AlphaFoldDB" id="A0A8S1P597"/>
<protein>
    <submittedName>
        <fullName evidence="2">Uncharacterized protein</fullName>
    </submittedName>
</protein>
<keyword evidence="1" id="KW-0812">Transmembrane</keyword>
<proteinExistence type="predicted"/>
<organism evidence="2 3">
    <name type="scientific">Paramecium sonneborni</name>
    <dbReference type="NCBI Taxonomy" id="65129"/>
    <lineage>
        <taxon>Eukaryota</taxon>
        <taxon>Sar</taxon>
        <taxon>Alveolata</taxon>
        <taxon>Ciliophora</taxon>
        <taxon>Intramacronucleata</taxon>
        <taxon>Oligohymenophorea</taxon>
        <taxon>Peniculida</taxon>
        <taxon>Parameciidae</taxon>
        <taxon>Paramecium</taxon>
    </lineage>
</organism>
<evidence type="ECO:0000313" key="3">
    <source>
        <dbReference type="Proteomes" id="UP000692954"/>
    </source>
</evidence>
<feature type="transmembrane region" description="Helical" evidence="1">
    <location>
        <begin position="109"/>
        <end position="130"/>
    </location>
</feature>
<keyword evidence="3" id="KW-1185">Reference proteome</keyword>
<accession>A0A8S1P597</accession>
<evidence type="ECO:0000256" key="1">
    <source>
        <dbReference type="SAM" id="Phobius"/>
    </source>
</evidence>